<dbReference type="InterPro" id="IPR024572">
    <property type="entry name" value="RcnB"/>
</dbReference>
<dbReference type="Pfam" id="PF11776">
    <property type="entry name" value="RcnB"/>
    <property type="match status" value="1"/>
</dbReference>
<dbReference type="Proteomes" id="UP000190130">
    <property type="component" value="Unassembled WGS sequence"/>
</dbReference>
<dbReference type="OrthoDB" id="9808839at2"/>
<protein>
    <submittedName>
        <fullName evidence="2">Regulator RcnB of Ni and Co efflux</fullName>
    </submittedName>
</protein>
<organism evidence="2 3">
    <name type="scientific">Bosea thiooxidans</name>
    <dbReference type="NCBI Taxonomy" id="53254"/>
    <lineage>
        <taxon>Bacteria</taxon>
        <taxon>Pseudomonadati</taxon>
        <taxon>Pseudomonadota</taxon>
        <taxon>Alphaproteobacteria</taxon>
        <taxon>Hyphomicrobiales</taxon>
        <taxon>Boseaceae</taxon>
        <taxon>Bosea</taxon>
    </lineage>
</organism>
<accession>A0A1T5AER0</accession>
<feature type="signal peptide" evidence="1">
    <location>
        <begin position="1"/>
        <end position="23"/>
    </location>
</feature>
<gene>
    <name evidence="2" type="ORF">SAMN05660750_00123</name>
</gene>
<name>A0A1T5AER0_9HYPH</name>
<keyword evidence="1" id="KW-0732">Signal</keyword>
<feature type="chain" id="PRO_5013182518" evidence="1">
    <location>
        <begin position="24"/>
        <end position="112"/>
    </location>
</feature>
<proteinExistence type="predicted"/>
<evidence type="ECO:0000313" key="2">
    <source>
        <dbReference type="EMBL" id="SKB33299.1"/>
    </source>
</evidence>
<reference evidence="2 3" key="1">
    <citation type="submission" date="2017-02" db="EMBL/GenBank/DDBJ databases">
        <authorList>
            <person name="Peterson S.W."/>
        </authorList>
    </citation>
    <scope>NUCLEOTIDE SEQUENCE [LARGE SCALE GENOMIC DNA]</scope>
    <source>
        <strain evidence="2 3">DSM 9653</strain>
    </source>
</reference>
<dbReference type="EMBL" id="FUYX01000001">
    <property type="protein sequence ID" value="SKB33299.1"/>
    <property type="molecule type" value="Genomic_DNA"/>
</dbReference>
<dbReference type="AlphaFoldDB" id="A0A1T5AER0"/>
<dbReference type="Gene3D" id="3.10.450.160">
    <property type="entry name" value="inner membrane protein cigr"/>
    <property type="match status" value="1"/>
</dbReference>
<sequence length="112" mass="12559">MKRILASAIAGAVLLAATAPSFAQSYRAPYHGPARHGPVQVEKHVTKKVIVRKDRWARGHALPRQYRHSYVRDYHRHHLRAPGPGQRWVRVDNQFILINSISGVIAALAAAR</sequence>
<evidence type="ECO:0000256" key="1">
    <source>
        <dbReference type="SAM" id="SignalP"/>
    </source>
</evidence>
<evidence type="ECO:0000313" key="3">
    <source>
        <dbReference type="Proteomes" id="UP000190130"/>
    </source>
</evidence>